<evidence type="ECO:0000313" key="6">
    <source>
        <dbReference type="EMBL" id="KAB4313435.1"/>
    </source>
</evidence>
<evidence type="ECO:0000313" key="22">
    <source>
        <dbReference type="Proteomes" id="UP000284785"/>
    </source>
</evidence>
<name>A0A0P0EZG0_BACT4</name>
<evidence type="ECO:0000313" key="13">
    <source>
        <dbReference type="EMBL" id="MDC2237567.1"/>
    </source>
</evidence>
<evidence type="ECO:0000313" key="21">
    <source>
        <dbReference type="Proteomes" id="UP000283616"/>
    </source>
</evidence>
<evidence type="ECO:0000256" key="1">
    <source>
        <dbReference type="ARBA" id="ARBA00022478"/>
    </source>
</evidence>
<dbReference type="EMBL" id="CP083685">
    <property type="protein sequence ID" value="UYU93055.1"/>
    <property type="molecule type" value="Genomic_DNA"/>
</dbReference>
<evidence type="ECO:0000313" key="10">
    <source>
        <dbReference type="EMBL" id="KAB4479637.1"/>
    </source>
</evidence>
<evidence type="ECO:0000313" key="7">
    <source>
        <dbReference type="EMBL" id="KAB4452208.1"/>
    </source>
</evidence>
<dbReference type="InterPro" id="IPR006110">
    <property type="entry name" value="Pol_omega/Rpo6/RPB6"/>
</dbReference>
<dbReference type="AlphaFoldDB" id="A0A0P0EZG0"/>
<dbReference type="Proteomes" id="UP001200544">
    <property type="component" value="Unassembled WGS sequence"/>
</dbReference>
<dbReference type="Proteomes" id="UP001217776">
    <property type="component" value="Unassembled WGS sequence"/>
</dbReference>
<dbReference type="EMBL" id="CZAP01000010">
    <property type="protein sequence ID" value="CUP70088.1"/>
    <property type="molecule type" value="Genomic_DNA"/>
</dbReference>
<dbReference type="Proteomes" id="UP000436825">
    <property type="component" value="Unassembled WGS sequence"/>
</dbReference>
<proteinExistence type="predicted"/>
<evidence type="ECO:0000313" key="26">
    <source>
        <dbReference type="Proteomes" id="UP000460317"/>
    </source>
</evidence>
<evidence type="ECO:0000313" key="14">
    <source>
        <dbReference type="EMBL" id="RHD82267.1"/>
    </source>
</evidence>
<dbReference type="EMBL" id="QROV01000009">
    <property type="protein sequence ID" value="RHL59996.1"/>
    <property type="molecule type" value="Genomic_DNA"/>
</dbReference>
<dbReference type="OMA" id="FYERMPK"/>
<dbReference type="EMBL" id="JAGZEE010000002">
    <property type="protein sequence ID" value="MBS5409533.1"/>
    <property type="molecule type" value="Genomic_DNA"/>
</dbReference>
<dbReference type="GO" id="GO:0000428">
    <property type="term" value="C:DNA-directed RNA polymerase complex"/>
    <property type="evidence" value="ECO:0007669"/>
    <property type="project" value="UniProtKB-KW"/>
</dbReference>
<evidence type="ECO:0000313" key="8">
    <source>
        <dbReference type="EMBL" id="KAB4456774.1"/>
    </source>
</evidence>
<evidence type="ECO:0000313" key="23">
    <source>
        <dbReference type="Proteomes" id="UP000436825"/>
    </source>
</evidence>
<dbReference type="GO" id="GO:0006351">
    <property type="term" value="P:DNA-templated transcription"/>
    <property type="evidence" value="ECO:0007669"/>
    <property type="project" value="InterPro"/>
</dbReference>
<dbReference type="SMART" id="SM01409">
    <property type="entry name" value="RNA_pol_Rpb6"/>
    <property type="match status" value="1"/>
</dbReference>
<keyword evidence="2" id="KW-0804">Transcription</keyword>
<evidence type="ECO:0000313" key="29">
    <source>
        <dbReference type="Proteomes" id="UP001156218"/>
    </source>
</evidence>
<sequence>MDYKKTNAPATTVTRDMMELCADTGNVYETVAIIGKRANQISVEIKNDLSKKLAEFASYNDNLEEVFENREQIEISRYYEKLPKPDLIATQEYIEGKIYYRNPAKEKEKLQ</sequence>
<dbReference type="PATRIC" id="fig|818.23.peg.2152"/>
<reference evidence="16 29" key="6">
    <citation type="submission" date="2021-06" db="EMBL/GenBank/DDBJ databases">
        <title>Interrogation of the integrated mobile genetic elements in gut-associated Bacteroides with a consensus prediction approach.</title>
        <authorList>
            <person name="Campbell D.E."/>
            <person name="Leigh J.R."/>
            <person name="Kim T."/>
            <person name="England W."/>
            <person name="Whitaker R.J."/>
            <person name="Degnan P.H."/>
        </authorList>
    </citation>
    <scope>NUCLEOTIDE SEQUENCE</scope>
    <source>
        <strain evidence="18">VPI-3443</strain>
        <strain evidence="17">VPI-BTDOT2</strain>
        <strain evidence="16 29">WAL8669</strain>
    </source>
</reference>
<dbReference type="Pfam" id="PF01192">
    <property type="entry name" value="RNA_pol_Rpb6"/>
    <property type="match status" value="1"/>
</dbReference>
<reference evidence="13" key="8">
    <citation type="submission" date="2022-10" db="EMBL/GenBank/DDBJ databases">
        <title>Human gut microbiome strain richness.</title>
        <authorList>
            <person name="Chen-Liaw A."/>
        </authorList>
    </citation>
    <scope>NUCLEOTIDE SEQUENCE</scope>
    <source>
        <strain evidence="13">1001283st1_A3_1001283B150304_161114</strain>
    </source>
</reference>
<organism evidence="7 26">
    <name type="scientific">Bacteroides thetaiotaomicron</name>
    <dbReference type="NCBI Taxonomy" id="818"/>
    <lineage>
        <taxon>Bacteria</taxon>
        <taxon>Pseudomonadati</taxon>
        <taxon>Bacteroidota</taxon>
        <taxon>Bacteroidia</taxon>
        <taxon>Bacteroidales</taxon>
        <taxon>Bacteroidaceae</taxon>
        <taxon>Bacteroides</taxon>
    </lineage>
</organism>
<dbReference type="KEGG" id="btho:Btheta7330_02080"/>
<dbReference type="Proteomes" id="UP000460317">
    <property type="component" value="Unassembled WGS sequence"/>
</dbReference>
<dbReference type="EMBL" id="WCSY01000009">
    <property type="protein sequence ID" value="KAB4313435.1"/>
    <property type="molecule type" value="Genomic_DNA"/>
</dbReference>
<evidence type="ECO:0000313" key="9">
    <source>
        <dbReference type="EMBL" id="KAB4478115.1"/>
    </source>
</evidence>
<dbReference type="EMBL" id="CP083681">
    <property type="protein sequence ID" value="UYU71026.1"/>
    <property type="molecule type" value="Genomic_DNA"/>
</dbReference>
<evidence type="ECO:0000313" key="4">
    <source>
        <dbReference type="EMBL" id="CUP70088.1"/>
    </source>
</evidence>
<dbReference type="EMBL" id="AP022660">
    <property type="protein sequence ID" value="BCA50555.1"/>
    <property type="molecule type" value="Genomic_DNA"/>
</dbReference>
<dbReference type="EMBL" id="WCRW01000005">
    <property type="protein sequence ID" value="KAB4456774.1"/>
    <property type="molecule type" value="Genomic_DNA"/>
</dbReference>
<dbReference type="Proteomes" id="UP001162960">
    <property type="component" value="Chromosome"/>
</dbReference>
<evidence type="ECO:0000313" key="27">
    <source>
        <dbReference type="Proteomes" id="UP000488521"/>
    </source>
</evidence>
<evidence type="ECO:0000313" key="24">
    <source>
        <dbReference type="Proteomes" id="UP000436858"/>
    </source>
</evidence>
<dbReference type="Proteomes" id="UP000500882">
    <property type="component" value="Chromosome"/>
</dbReference>
<protein>
    <submittedName>
        <fullName evidence="11">DNA-directed RNA polymerase subunit omega</fullName>
    </submittedName>
    <submittedName>
        <fullName evidence="7">RNA polymerase Rpb6</fullName>
    </submittedName>
</protein>
<evidence type="ECO:0000313" key="19">
    <source>
        <dbReference type="Proteomes" id="UP000095541"/>
    </source>
</evidence>
<dbReference type="RefSeq" id="WP_004299989.1">
    <property type="nucleotide sequence ID" value="NZ_AP022660.1"/>
</dbReference>
<dbReference type="Proteomes" id="UP000284785">
    <property type="component" value="Unassembled WGS sequence"/>
</dbReference>
<accession>A0A0P0EZG0</accession>
<evidence type="ECO:0000313" key="12">
    <source>
        <dbReference type="EMBL" id="MCE9238392.1"/>
    </source>
</evidence>
<evidence type="ECO:0000313" key="16">
    <source>
        <dbReference type="EMBL" id="UYU66996.1"/>
    </source>
</evidence>
<reference evidence="3 28" key="4">
    <citation type="submission" date="2020-02" db="EMBL/GenBank/DDBJ databases">
        <title>Whole-genome sequencing and comparative analysis of the genomes of Bacteroides thetaiotaomicron and Escherichia coli isolated from a healthy resident in Vietnam.</title>
        <authorList>
            <person name="Mohsin M."/>
            <person name="Tanaka K."/>
            <person name="Kawahara R."/>
            <person name="Kondo S."/>
            <person name="Noguchi H."/>
            <person name="Motooka D."/>
            <person name="Nakamura S."/>
            <person name="Khong D.T."/>
            <person name="Nguyen T.N."/>
            <person name="Tran H.T."/>
            <person name="Yamamoto Y."/>
        </authorList>
    </citation>
    <scope>NUCLEOTIDE SEQUENCE [LARGE SCALE GENOMIC DNA]</scope>
    <source>
        <strain evidence="3 28">F9-2</strain>
    </source>
</reference>
<evidence type="ECO:0000313" key="28">
    <source>
        <dbReference type="Proteomes" id="UP000500882"/>
    </source>
</evidence>
<evidence type="ECO:0000313" key="20">
    <source>
        <dbReference type="Proteomes" id="UP000095576"/>
    </source>
</evidence>
<accession>C6IH20</accession>
<dbReference type="Proteomes" id="UP000095541">
    <property type="component" value="Unassembled WGS sequence"/>
</dbReference>
<evidence type="ECO:0000313" key="3">
    <source>
        <dbReference type="EMBL" id="BCA50555.1"/>
    </source>
</evidence>
<evidence type="ECO:0000313" key="17">
    <source>
        <dbReference type="EMBL" id="UYU71026.1"/>
    </source>
</evidence>
<dbReference type="EMBL" id="WCRY01000017">
    <property type="protein sequence ID" value="KAB4479637.1"/>
    <property type="molecule type" value="Genomic_DNA"/>
</dbReference>
<evidence type="ECO:0000256" key="2">
    <source>
        <dbReference type="ARBA" id="ARBA00023163"/>
    </source>
</evidence>
<dbReference type="GeneID" id="75114141"/>
<evidence type="ECO:0000313" key="5">
    <source>
        <dbReference type="EMBL" id="CUP87252.1"/>
    </source>
</evidence>
<reference evidence="23 24" key="3">
    <citation type="journal article" date="2019" name="Nat. Med.">
        <title>A library of human gut bacterial isolates paired with longitudinal multiomics data enables mechanistic microbiome research.</title>
        <authorList>
            <person name="Poyet M."/>
            <person name="Groussin M."/>
            <person name="Gibbons S.M."/>
            <person name="Avila-Pacheco J."/>
            <person name="Jiang X."/>
            <person name="Kearney S.M."/>
            <person name="Perrotta A.R."/>
            <person name="Berdy B."/>
            <person name="Zhao S."/>
            <person name="Lieberman T.D."/>
            <person name="Swanson P.K."/>
            <person name="Smith M."/>
            <person name="Roesemann S."/>
            <person name="Alexander J.E."/>
            <person name="Rich S.A."/>
            <person name="Livny J."/>
            <person name="Vlamakis H."/>
            <person name="Clish C."/>
            <person name="Bullock K."/>
            <person name="Deik A."/>
            <person name="Scott J."/>
            <person name="Pierce K.A."/>
            <person name="Xavier R.J."/>
            <person name="Alm E.J."/>
        </authorList>
    </citation>
    <scope>NUCLEOTIDE SEQUENCE [LARGE SCALE GENOMIC DNA]</scope>
    <source>
        <strain evidence="9 27">BIOML-A156</strain>
        <strain evidence="8 23">BIOML-A160</strain>
        <strain evidence="10 24">BIOML-A162</strain>
        <strain evidence="7 26">BIOML-A165</strain>
        <strain evidence="6 25">BIOML-A188</strain>
    </source>
</reference>
<keyword evidence="1 11" id="KW-0240">DNA-directed RNA polymerase</keyword>
<dbReference type="Proteomes" id="UP000095576">
    <property type="component" value="Unassembled WGS sequence"/>
</dbReference>
<reference evidence="11" key="5">
    <citation type="submission" date="2021-02" db="EMBL/GenBank/DDBJ databases">
        <title>Infant gut strain persistence is associated with maternal origin, phylogeny, and functional potential including surface adhesion and iron acquisition.</title>
        <authorList>
            <person name="Lou Y.C."/>
        </authorList>
    </citation>
    <scope>NUCLEOTIDE SEQUENCE</scope>
    <source>
        <strain evidence="11">L3_082_243G1_dasL3_082_243G1_maxbin2.maxbin.015s ta_sub</strain>
    </source>
</reference>
<dbReference type="Proteomes" id="UP000440614">
    <property type="component" value="Unassembled WGS sequence"/>
</dbReference>
<evidence type="ECO:0000313" key="25">
    <source>
        <dbReference type="Proteomes" id="UP000440614"/>
    </source>
</evidence>
<dbReference type="EMBL" id="JAHYQA010000008">
    <property type="protein sequence ID" value="MCE9238392.1"/>
    <property type="molecule type" value="Genomic_DNA"/>
</dbReference>
<reference evidence="12" key="7">
    <citation type="submission" date="2021-07" db="EMBL/GenBank/DDBJ databases">
        <title>Comparative genomics of Bacteroides fragilis group isolates reveals species-dependent resistance mechanisms and validates clinical tools for resistance prediction.</title>
        <authorList>
            <person name="Wallace M.J."/>
            <person name="Jean S."/>
            <person name="Wallace M.A."/>
            <person name="Carey-Ann B.D."/>
            <person name="Dantas G."/>
        </authorList>
    </citation>
    <scope>NUCLEOTIDE SEQUENCE</scope>
    <source>
        <strain evidence="12">BJH_160</strain>
    </source>
</reference>
<dbReference type="Proteomes" id="UP000436858">
    <property type="component" value="Unassembled WGS sequence"/>
</dbReference>
<dbReference type="EMBL" id="WCRS01000002">
    <property type="protein sequence ID" value="KAB4478115.1"/>
    <property type="molecule type" value="Genomic_DNA"/>
</dbReference>
<dbReference type="EMBL" id="WCSB01000009">
    <property type="protein sequence ID" value="KAB4452208.1"/>
    <property type="molecule type" value="Genomic_DNA"/>
</dbReference>
<dbReference type="GO" id="GO:0003677">
    <property type="term" value="F:DNA binding"/>
    <property type="evidence" value="ECO:0007669"/>
    <property type="project" value="InterPro"/>
</dbReference>
<dbReference type="EMBL" id="CZBI01000002">
    <property type="protein sequence ID" value="CUP87252.1"/>
    <property type="molecule type" value="Genomic_DNA"/>
</dbReference>
<dbReference type="Proteomes" id="UP000488521">
    <property type="component" value="Unassembled WGS sequence"/>
</dbReference>
<evidence type="ECO:0000313" key="15">
    <source>
        <dbReference type="EMBL" id="RHL59996.1"/>
    </source>
</evidence>
<dbReference type="Proteomes" id="UP001156218">
    <property type="component" value="Chromosome"/>
</dbReference>
<dbReference type="Proteomes" id="UP000782901">
    <property type="component" value="Unassembled WGS sequence"/>
</dbReference>
<dbReference type="Proteomes" id="UP000283616">
    <property type="component" value="Unassembled WGS sequence"/>
</dbReference>
<dbReference type="EMBL" id="CP083680">
    <property type="protein sequence ID" value="UYU66996.1"/>
    <property type="molecule type" value="Genomic_DNA"/>
</dbReference>
<dbReference type="GO" id="GO:0003899">
    <property type="term" value="F:DNA-directed RNA polymerase activity"/>
    <property type="evidence" value="ECO:0007669"/>
    <property type="project" value="InterPro"/>
</dbReference>
<evidence type="ECO:0000313" key="18">
    <source>
        <dbReference type="EMBL" id="UYU93055.1"/>
    </source>
</evidence>
<dbReference type="EMBL" id="QSJP01000027">
    <property type="protein sequence ID" value="RHD82267.1"/>
    <property type="molecule type" value="Genomic_DNA"/>
</dbReference>
<reference evidence="19 20" key="1">
    <citation type="submission" date="2015-09" db="EMBL/GenBank/DDBJ databases">
        <authorList>
            <consortium name="Pathogen Informatics"/>
        </authorList>
    </citation>
    <scope>NUCLEOTIDE SEQUENCE [LARGE SCALE GENOMIC DNA]</scope>
    <source>
        <strain evidence="4 20">2789STDY5834899</strain>
        <strain evidence="5 19">2789STDY5834945</strain>
    </source>
</reference>
<dbReference type="Proteomes" id="UP001156216">
    <property type="component" value="Chromosome"/>
</dbReference>
<reference evidence="21 22" key="2">
    <citation type="submission" date="2018-08" db="EMBL/GenBank/DDBJ databases">
        <title>A genome reference for cultivated species of the human gut microbiota.</title>
        <authorList>
            <person name="Zou Y."/>
            <person name="Xue W."/>
            <person name="Luo G."/>
        </authorList>
    </citation>
    <scope>NUCLEOTIDE SEQUENCE [LARGE SCALE GENOMIC DNA]</scope>
    <source>
        <strain evidence="15 21">AF37-12</strain>
        <strain evidence="14 22">AM30-26</strain>
    </source>
</reference>
<dbReference type="EMBL" id="JAQNVG010000032">
    <property type="protein sequence ID" value="MDC2237567.1"/>
    <property type="molecule type" value="Genomic_DNA"/>
</dbReference>
<evidence type="ECO:0000313" key="11">
    <source>
        <dbReference type="EMBL" id="MBS5409533.1"/>
    </source>
</evidence>
<gene>
    <name evidence="3" type="ORF">BatF92_24970</name>
    <name evidence="15" type="ORF">DW011_09500</name>
    <name evidence="14" type="ORF">DW780_22590</name>
    <name evidence="4" type="ORF">ERS852511_02946</name>
    <name evidence="5" type="ORF">ERS852557_01992</name>
    <name evidence="9" type="ORF">GAN59_04190</name>
    <name evidence="8" type="ORF">GAN75_09310</name>
    <name evidence="10" type="ORF">GAN91_17070</name>
    <name evidence="7" type="ORF">GAN93_11420</name>
    <name evidence="6" type="ORF">GAO51_11180</name>
    <name evidence="12" type="ORF">K0H07_14685</name>
    <name evidence="11" type="ORF">KHY35_02265</name>
    <name evidence="17" type="ORF">KQP59_22620</name>
    <name evidence="16" type="ORF">KQP68_01575</name>
    <name evidence="18" type="ORF">KQP74_10530</name>
    <name evidence="13" type="ORF">PO127_17650</name>
</gene>